<dbReference type="InParanoid" id="A0A554MXL7"/>
<evidence type="ECO:0000313" key="3">
    <source>
        <dbReference type="EMBL" id="TSD09861.1"/>
    </source>
</evidence>
<feature type="transmembrane region" description="Helical" evidence="1">
    <location>
        <begin position="26"/>
        <end position="45"/>
    </location>
</feature>
<dbReference type="InterPro" id="IPR055806">
    <property type="entry name" value="DUF7382"/>
</dbReference>
<name>A0A554MXL7_9EURY</name>
<organism evidence="3 4">
    <name type="scientific">Haloglomus irregulare</name>
    <dbReference type="NCBI Taxonomy" id="2234134"/>
    <lineage>
        <taxon>Archaea</taxon>
        <taxon>Methanobacteriati</taxon>
        <taxon>Methanobacteriota</taxon>
        <taxon>Stenosarchaea group</taxon>
        <taxon>Halobacteria</taxon>
        <taxon>Halobacteriales</taxon>
        <taxon>Natronomonadaceae</taxon>
        <taxon>Haloglomus</taxon>
    </lineage>
</organism>
<keyword evidence="3" id="KW-0378">Hydrolase</keyword>
<evidence type="ECO:0000259" key="2">
    <source>
        <dbReference type="Pfam" id="PF24107"/>
    </source>
</evidence>
<keyword evidence="3" id="KW-0645">Protease</keyword>
<keyword evidence="1" id="KW-1133">Transmembrane helix</keyword>
<protein>
    <submittedName>
        <fullName evidence="3">Carboxypeptidase regulatory-like domain-containing protein</fullName>
    </submittedName>
</protein>
<dbReference type="AlphaFoldDB" id="A0A554MXL7"/>
<dbReference type="InterPro" id="IPR013783">
    <property type="entry name" value="Ig-like_fold"/>
</dbReference>
<gene>
    <name evidence="3" type="ORF">DP107_13990</name>
</gene>
<dbReference type="Proteomes" id="UP000319894">
    <property type="component" value="Unassembled WGS sequence"/>
</dbReference>
<proteinExistence type="predicted"/>
<dbReference type="EMBL" id="QMDX01000010">
    <property type="protein sequence ID" value="TSD09861.1"/>
    <property type="molecule type" value="Genomic_DNA"/>
</dbReference>
<dbReference type="Gene3D" id="2.60.40.10">
    <property type="entry name" value="Immunoglobulins"/>
    <property type="match status" value="1"/>
</dbReference>
<comment type="caution">
    <text evidence="3">The sequence shown here is derived from an EMBL/GenBank/DDBJ whole genome shotgun (WGS) entry which is preliminary data.</text>
</comment>
<keyword evidence="3" id="KW-0121">Carboxypeptidase</keyword>
<evidence type="ECO:0000256" key="1">
    <source>
        <dbReference type="SAM" id="Phobius"/>
    </source>
</evidence>
<reference evidence="3 4" key="1">
    <citation type="submission" date="2018-06" db="EMBL/GenBank/DDBJ databases">
        <title>Natronomonas sp. F16-60 a new haloarchaeon isolated from a solar saltern of Isla Cristina, Huelva, Spain.</title>
        <authorList>
            <person name="Duran-Viseras A."/>
            <person name="Sanchez-Porro C."/>
            <person name="Ventosa A."/>
        </authorList>
    </citation>
    <scope>NUCLEOTIDE SEQUENCE [LARGE SCALE GENOMIC DNA]</scope>
    <source>
        <strain evidence="3 4">F16-60</strain>
    </source>
</reference>
<evidence type="ECO:0000313" key="4">
    <source>
        <dbReference type="Proteomes" id="UP000319894"/>
    </source>
</evidence>
<feature type="domain" description="DUF7382" evidence="2">
    <location>
        <begin position="54"/>
        <end position="117"/>
    </location>
</feature>
<dbReference type="GO" id="GO:0004180">
    <property type="term" value="F:carboxypeptidase activity"/>
    <property type="evidence" value="ECO:0007669"/>
    <property type="project" value="UniProtKB-KW"/>
</dbReference>
<keyword evidence="1" id="KW-0472">Membrane</keyword>
<accession>A0A554MXL7</accession>
<keyword evidence="4" id="KW-1185">Reference proteome</keyword>
<keyword evidence="1" id="KW-0812">Transmembrane</keyword>
<dbReference type="Pfam" id="PF24107">
    <property type="entry name" value="DUF7382"/>
    <property type="match status" value="1"/>
</dbReference>
<sequence>METGGRATRPVRTRRLADDDRGIEGLPVRLVIALVVGVASLGIMLNMLSGLSGLGVAEVDVAPEPTVTEPGPTNVTVRVVDPDGGGVANATVVARGGSARLGGTRVARTDRNGTARLRLDPKLGANQAEGTVRFSVQPPPEDSFVDRRDNSVLLVVR</sequence>